<name>A0AAE3XQ62_9BACT</name>
<dbReference type="Proteomes" id="UP001185092">
    <property type="component" value="Unassembled WGS sequence"/>
</dbReference>
<accession>A0AAE3XQ62</accession>
<organism evidence="1 2">
    <name type="scientific">Aureibacter tunicatorum</name>
    <dbReference type="NCBI Taxonomy" id="866807"/>
    <lineage>
        <taxon>Bacteria</taxon>
        <taxon>Pseudomonadati</taxon>
        <taxon>Bacteroidota</taxon>
        <taxon>Cytophagia</taxon>
        <taxon>Cytophagales</taxon>
        <taxon>Persicobacteraceae</taxon>
        <taxon>Aureibacter</taxon>
    </lineage>
</organism>
<keyword evidence="2" id="KW-1185">Reference proteome</keyword>
<proteinExistence type="predicted"/>
<comment type="caution">
    <text evidence="1">The sequence shown here is derived from an EMBL/GenBank/DDBJ whole genome shotgun (WGS) entry which is preliminary data.</text>
</comment>
<protein>
    <submittedName>
        <fullName evidence="1">Uncharacterized protein</fullName>
    </submittedName>
</protein>
<evidence type="ECO:0000313" key="2">
    <source>
        <dbReference type="Proteomes" id="UP001185092"/>
    </source>
</evidence>
<dbReference type="AlphaFoldDB" id="A0AAE3XQ62"/>
<evidence type="ECO:0000313" key="1">
    <source>
        <dbReference type="EMBL" id="MDR6241097.1"/>
    </source>
</evidence>
<sequence>MATDGVEIIDGDTAHDTYWGIMDLYDEGASIETIRIQIPFPQPDYYDDFDYEIYTTAYALAFWEIGGITPDIIQEVKYVIEKEACVKVWTEECHETEGKARQKELDKLWDKINSPNPKIRERKKYKKIEHFIFEVNDVLTFQLANNHFYATIILDISQYRGECSYKFGKIIFEDTIKPTIQDIEKSKIIGSKIPSGSGMDMTKILSMDFNEIQKQGGIDEILKREAEKTGSYQIGMSMTGIEHEDLIKISNKFSKIGTLKFKEISKQVGSMSAASNFEDLTVDFVDLDNYLNVFKNETFEIKELLEK</sequence>
<dbReference type="RefSeq" id="WP_309941628.1">
    <property type="nucleotide sequence ID" value="NZ_AP025305.1"/>
</dbReference>
<dbReference type="EMBL" id="JAVDQD010000006">
    <property type="protein sequence ID" value="MDR6241097.1"/>
    <property type="molecule type" value="Genomic_DNA"/>
</dbReference>
<gene>
    <name evidence="1" type="ORF">HNQ88_004173</name>
</gene>
<reference evidence="1" key="1">
    <citation type="submission" date="2023-07" db="EMBL/GenBank/DDBJ databases">
        <title>Genomic Encyclopedia of Type Strains, Phase IV (KMG-IV): sequencing the most valuable type-strain genomes for metagenomic binning, comparative biology and taxonomic classification.</title>
        <authorList>
            <person name="Goeker M."/>
        </authorList>
    </citation>
    <scope>NUCLEOTIDE SEQUENCE</scope>
    <source>
        <strain evidence="1">DSM 26174</strain>
    </source>
</reference>